<name>A0ABW3YM93_9ACTN</name>
<evidence type="ECO:0000313" key="3">
    <source>
        <dbReference type="Proteomes" id="UP001597260"/>
    </source>
</evidence>
<sequence>MELTAAAIPGRDPVTAQILPAGSDACVAYSPDGALMAIGRGSSVEIVDRTDNRTIRILTGHTGWVTAVAYSPDGTQLATTSWTTLPASGTPPPANTPPPSPATPMP</sequence>
<proteinExistence type="predicted"/>
<dbReference type="SUPFAM" id="SSF82171">
    <property type="entry name" value="DPP6 N-terminal domain-like"/>
    <property type="match status" value="1"/>
</dbReference>
<reference evidence="3" key="1">
    <citation type="journal article" date="2019" name="Int. J. Syst. Evol. Microbiol.">
        <title>The Global Catalogue of Microorganisms (GCM) 10K type strain sequencing project: providing services to taxonomists for standard genome sequencing and annotation.</title>
        <authorList>
            <consortium name="The Broad Institute Genomics Platform"/>
            <consortium name="The Broad Institute Genome Sequencing Center for Infectious Disease"/>
            <person name="Wu L."/>
            <person name="Ma J."/>
        </authorList>
    </citation>
    <scope>NUCLEOTIDE SEQUENCE [LARGE SCALE GENOMIC DNA]</scope>
    <source>
        <strain evidence="3">JCM 31037</strain>
    </source>
</reference>
<dbReference type="InterPro" id="IPR001680">
    <property type="entry name" value="WD40_rpt"/>
</dbReference>
<evidence type="ECO:0000256" key="1">
    <source>
        <dbReference type="SAM" id="MobiDB-lite"/>
    </source>
</evidence>
<feature type="region of interest" description="Disordered" evidence="1">
    <location>
        <begin position="80"/>
        <end position="106"/>
    </location>
</feature>
<dbReference type="Pfam" id="PF00400">
    <property type="entry name" value="WD40"/>
    <property type="match status" value="1"/>
</dbReference>
<protein>
    <submittedName>
        <fullName evidence="2">WD40 repeat domain-containing protein</fullName>
    </submittedName>
</protein>
<dbReference type="InterPro" id="IPR015943">
    <property type="entry name" value="WD40/YVTN_repeat-like_dom_sf"/>
</dbReference>
<evidence type="ECO:0000313" key="2">
    <source>
        <dbReference type="EMBL" id="MFD1325390.1"/>
    </source>
</evidence>
<accession>A0ABW3YM93</accession>
<gene>
    <name evidence="2" type="ORF">ACFQ4H_30330</name>
</gene>
<feature type="compositionally biased region" description="Pro residues" evidence="1">
    <location>
        <begin position="89"/>
        <end position="106"/>
    </location>
</feature>
<dbReference type="Proteomes" id="UP001597260">
    <property type="component" value="Unassembled WGS sequence"/>
</dbReference>
<organism evidence="2 3">
    <name type="scientific">Micromonospora sonneratiae</name>
    <dbReference type="NCBI Taxonomy" id="1184706"/>
    <lineage>
        <taxon>Bacteria</taxon>
        <taxon>Bacillati</taxon>
        <taxon>Actinomycetota</taxon>
        <taxon>Actinomycetes</taxon>
        <taxon>Micromonosporales</taxon>
        <taxon>Micromonosporaceae</taxon>
        <taxon>Micromonospora</taxon>
    </lineage>
</organism>
<keyword evidence="3" id="KW-1185">Reference proteome</keyword>
<comment type="caution">
    <text evidence="2">The sequence shown here is derived from an EMBL/GenBank/DDBJ whole genome shotgun (WGS) entry which is preliminary data.</text>
</comment>
<dbReference type="EMBL" id="JBHTMP010000077">
    <property type="protein sequence ID" value="MFD1325390.1"/>
    <property type="molecule type" value="Genomic_DNA"/>
</dbReference>
<dbReference type="Gene3D" id="2.130.10.10">
    <property type="entry name" value="YVTN repeat-like/Quinoprotein amine dehydrogenase"/>
    <property type="match status" value="1"/>
</dbReference>